<evidence type="ECO:0008006" key="5">
    <source>
        <dbReference type="Google" id="ProtNLM"/>
    </source>
</evidence>
<organism evidence="3 4">
    <name type="scientific">Adlercreutzia muris</name>
    <dbReference type="NCBI Taxonomy" id="1796610"/>
    <lineage>
        <taxon>Bacteria</taxon>
        <taxon>Bacillati</taxon>
        <taxon>Actinomycetota</taxon>
        <taxon>Coriobacteriia</taxon>
        <taxon>Eggerthellales</taxon>
        <taxon>Eggerthellaceae</taxon>
        <taxon>Adlercreutzia</taxon>
    </lineage>
</organism>
<protein>
    <recommendedName>
        <fullName evidence="5">Zinc-ribbon domain-containing protein</fullName>
    </recommendedName>
</protein>
<dbReference type="Proteomes" id="UP000479639">
    <property type="component" value="Unassembled WGS sequence"/>
</dbReference>
<dbReference type="Gene3D" id="1.10.10.10">
    <property type="entry name" value="Winged helix-like DNA-binding domain superfamily/Winged helix DNA-binding domain"/>
    <property type="match status" value="1"/>
</dbReference>
<dbReference type="RefSeq" id="WP_151430713.1">
    <property type="nucleotide sequence ID" value="NZ_QZDZ01000025.1"/>
</dbReference>
<name>A0A7C8FSQ4_9ACTN</name>
<feature type="domain" description="CapR homology" evidence="2">
    <location>
        <begin position="214"/>
        <end position="255"/>
    </location>
</feature>
<dbReference type="InterPro" id="IPR048793">
    <property type="entry name" value="CapR_dom"/>
</dbReference>
<evidence type="ECO:0000259" key="1">
    <source>
        <dbReference type="Pfam" id="PF14311"/>
    </source>
</evidence>
<evidence type="ECO:0000313" key="4">
    <source>
        <dbReference type="Proteomes" id="UP000479639"/>
    </source>
</evidence>
<dbReference type="InterPro" id="IPR036388">
    <property type="entry name" value="WH-like_DNA-bd_sf"/>
</dbReference>
<keyword evidence="4" id="KW-1185">Reference proteome</keyword>
<dbReference type="InterPro" id="IPR025487">
    <property type="entry name" value="DUF4379"/>
</dbReference>
<dbReference type="AlphaFoldDB" id="A0A7C8FSQ4"/>
<proteinExistence type="predicted"/>
<evidence type="ECO:0000313" key="3">
    <source>
        <dbReference type="EMBL" id="KAB1647747.1"/>
    </source>
</evidence>
<reference evidence="3 4" key="1">
    <citation type="submission" date="2019-09" db="EMBL/GenBank/DDBJ databases">
        <title>Whole genome shotgun sequencing (WGS) of Ellagibacter isourolithinifaciens DSM 104140(T) and Adlercreutzia muris DSM 29508(T).</title>
        <authorList>
            <person name="Stoll D.A."/>
            <person name="Danylec N."/>
            <person name="Huch M."/>
        </authorList>
    </citation>
    <scope>NUCLEOTIDE SEQUENCE [LARGE SCALE GENOMIC DNA]</scope>
    <source>
        <strain evidence="3 4">DSM 29508</strain>
    </source>
</reference>
<dbReference type="Pfam" id="PF21817">
    <property type="entry name" value="CapR"/>
    <property type="match status" value="2"/>
</dbReference>
<dbReference type="Gene3D" id="3.40.960.10">
    <property type="entry name" value="VSR Endonuclease"/>
    <property type="match status" value="1"/>
</dbReference>
<feature type="domain" description="CapR homology" evidence="2">
    <location>
        <begin position="12"/>
        <end position="52"/>
    </location>
</feature>
<dbReference type="Pfam" id="PF14311">
    <property type="entry name" value="DUF4379"/>
    <property type="match status" value="1"/>
</dbReference>
<dbReference type="EMBL" id="WAJS01000018">
    <property type="protein sequence ID" value="KAB1647747.1"/>
    <property type="molecule type" value="Genomic_DNA"/>
</dbReference>
<sequence>MNSLKKVNPNIEIAGEYKSSKEKVACQCRICGNEWTAAPSNLLNGYGCPRCAKTGTSFMEQFLCVFLEEAIGEDSVLSRDKKAIGRELDILISKYKLAIEIGSWHWHKNRLESDIEKESLCRERGIELITIYDCCPENIDAEIPKNSRLFSYSLREEKSHKTLRKIALEAASMIGININDFNSWDRVVTGASRRSLPMTTEEFKKNISVTSSTVEVLGEYRGSHTKISCRCKTCNNEWTPTAGQLLRGQGCPRCGKKKAIAIATAAIRKNPEEYAEDFKTANPTLTLLSKYAGSLNRVSVRCDVCGHKWSPRAESVIRGNGCPICANNIRRKPPERFLEELLDVNPHVEILGSYEKSSKPIETRCKKCGHIWHPRPSKLLAGQGCPKCAGKMKTAVRCIETDEVYSSLAAAASAVGLSSGDTISAACKGRRKSAGGYRWEYATQSQP</sequence>
<feature type="domain" description="Treble clef zinc finger" evidence="1">
    <location>
        <begin position="284"/>
        <end position="327"/>
    </location>
</feature>
<evidence type="ECO:0000259" key="2">
    <source>
        <dbReference type="Pfam" id="PF21817"/>
    </source>
</evidence>
<comment type="caution">
    <text evidence="3">The sequence shown here is derived from an EMBL/GenBank/DDBJ whole genome shotgun (WGS) entry which is preliminary data.</text>
</comment>
<accession>A0A7C8FSQ4</accession>
<gene>
    <name evidence="3" type="ORF">F8D48_06890</name>
</gene>